<dbReference type="InterPro" id="IPR014756">
    <property type="entry name" value="Ig_E-set"/>
</dbReference>
<dbReference type="InterPro" id="IPR012569">
    <property type="entry name" value="Inl_IR"/>
</dbReference>
<dbReference type="Pfam" id="PF08191">
    <property type="entry name" value="LRR_adjacent"/>
    <property type="match status" value="1"/>
</dbReference>
<dbReference type="Gene3D" id="2.60.40.10">
    <property type="entry name" value="Immunoglobulins"/>
    <property type="match status" value="1"/>
</dbReference>
<feature type="domain" description="MucBP" evidence="7">
    <location>
        <begin position="1239"/>
        <end position="1300"/>
    </location>
</feature>
<evidence type="ECO:0000313" key="11">
    <source>
        <dbReference type="Proteomes" id="UP000427828"/>
    </source>
</evidence>
<dbReference type="SMART" id="SM00365">
    <property type="entry name" value="LRR_SD22"/>
    <property type="match status" value="5"/>
</dbReference>
<organism evidence="10 11">
    <name type="scientific">Listeria monocytogenes</name>
    <dbReference type="NCBI Taxonomy" id="1639"/>
    <lineage>
        <taxon>Bacteria</taxon>
        <taxon>Bacillati</taxon>
        <taxon>Bacillota</taxon>
        <taxon>Bacilli</taxon>
        <taxon>Bacillales</taxon>
        <taxon>Listeriaceae</taxon>
        <taxon>Listeria</taxon>
    </lineage>
</organism>
<dbReference type="Gene3D" id="2.60.40.1220">
    <property type="match status" value="1"/>
</dbReference>
<comment type="subcellular location">
    <subcellularLocation>
        <location evidence="1">Secreted</location>
    </subcellularLocation>
</comment>
<dbReference type="PRINTS" id="PR00019">
    <property type="entry name" value="LEURICHRPT"/>
</dbReference>
<dbReference type="PANTHER" id="PTHR24366">
    <property type="entry name" value="IG(IMMUNOGLOBULIN) AND LRR(LEUCINE RICH REPEAT) DOMAINS"/>
    <property type="match status" value="1"/>
</dbReference>
<accession>A0A826CT00</accession>
<dbReference type="SUPFAM" id="SSF52047">
    <property type="entry name" value="RNI-like"/>
    <property type="match status" value="1"/>
</dbReference>
<dbReference type="InterPro" id="IPR032675">
    <property type="entry name" value="LRR_dom_sf"/>
</dbReference>
<feature type="domain" description="MucBP" evidence="7">
    <location>
        <begin position="1024"/>
        <end position="1085"/>
    </location>
</feature>
<feature type="domain" description="MucBP" evidence="7">
    <location>
        <begin position="1097"/>
        <end position="1158"/>
    </location>
</feature>
<evidence type="ECO:0000256" key="3">
    <source>
        <dbReference type="ARBA" id="ARBA00022525"/>
    </source>
</evidence>
<gene>
    <name evidence="10" type="ORF">BCZ19_06385</name>
</gene>
<dbReference type="Proteomes" id="UP000427828">
    <property type="component" value="Unassembled WGS sequence"/>
</dbReference>
<dbReference type="InterPro" id="IPR009459">
    <property type="entry name" value="MucBP_dom"/>
</dbReference>
<dbReference type="EMBL" id="AALAQH010000002">
    <property type="protein sequence ID" value="ECX6924290.1"/>
    <property type="molecule type" value="Genomic_DNA"/>
</dbReference>
<dbReference type="Pfam" id="PF18981">
    <property type="entry name" value="InlK_D3"/>
    <property type="match status" value="1"/>
</dbReference>
<keyword evidence="5" id="KW-0732">Signal</keyword>
<dbReference type="Pfam" id="PF12799">
    <property type="entry name" value="LRR_4"/>
    <property type="match status" value="1"/>
</dbReference>
<keyword evidence="6" id="KW-0677">Repeat</keyword>
<dbReference type="GO" id="GO:0005576">
    <property type="term" value="C:extracellular region"/>
    <property type="evidence" value="ECO:0007669"/>
    <property type="project" value="UniProtKB-SubCell"/>
</dbReference>
<dbReference type="InterPro" id="IPR003591">
    <property type="entry name" value="Leu-rich_rpt_typical-subtyp"/>
</dbReference>
<evidence type="ECO:0000259" key="9">
    <source>
        <dbReference type="Pfam" id="PF18981"/>
    </source>
</evidence>
<dbReference type="PROSITE" id="PS51450">
    <property type="entry name" value="LRR"/>
    <property type="match status" value="2"/>
</dbReference>
<feature type="domain" description="MucBP" evidence="7">
    <location>
        <begin position="953"/>
        <end position="1014"/>
    </location>
</feature>
<comment type="caution">
    <text evidence="10">The sequence shown here is derived from an EMBL/GenBank/DDBJ whole genome shotgun (WGS) entry which is preliminary data.</text>
</comment>
<dbReference type="InterPro" id="IPR014755">
    <property type="entry name" value="Cu-Rt/internalin_Ig-like"/>
</dbReference>
<comment type="similarity">
    <text evidence="2">Belongs to the internalin family.</text>
</comment>
<keyword evidence="4" id="KW-0433">Leucine-rich repeat</keyword>
<dbReference type="InterPro" id="IPR025875">
    <property type="entry name" value="Leu-rich_rpt_4"/>
</dbReference>
<evidence type="ECO:0000313" key="10">
    <source>
        <dbReference type="EMBL" id="ECX6924290.1"/>
    </source>
</evidence>
<dbReference type="Pfam" id="PF06458">
    <property type="entry name" value="MucBP"/>
    <property type="match status" value="5"/>
</dbReference>
<dbReference type="Gene3D" id="3.10.20.320">
    <property type="entry name" value="Putative peptidoglycan bound protein (lpxtg motif)"/>
    <property type="match status" value="5"/>
</dbReference>
<dbReference type="InterPro" id="IPR013783">
    <property type="entry name" value="Ig-like_fold"/>
</dbReference>
<feature type="domain" description="Internalin I Ig-like" evidence="9">
    <location>
        <begin position="872"/>
        <end position="946"/>
    </location>
</feature>
<dbReference type="NCBIfam" id="NF033932">
    <property type="entry name" value="LapB_rpt_80"/>
    <property type="match status" value="1"/>
</dbReference>
<keyword evidence="3" id="KW-0964">Secreted</keyword>
<evidence type="ECO:0000256" key="1">
    <source>
        <dbReference type="ARBA" id="ARBA00004613"/>
    </source>
</evidence>
<dbReference type="SMART" id="SM00369">
    <property type="entry name" value="LRR_TYP"/>
    <property type="match status" value="9"/>
</dbReference>
<evidence type="ECO:0000256" key="6">
    <source>
        <dbReference type="ARBA" id="ARBA00022737"/>
    </source>
</evidence>
<feature type="domain" description="MucBP" evidence="7">
    <location>
        <begin position="1167"/>
        <end position="1229"/>
    </location>
</feature>
<reference evidence="10 11" key="1">
    <citation type="submission" date="2018-06" db="EMBL/GenBank/DDBJ databases">
        <authorList>
            <consortium name="GenomeTrakr: Next Generation Sequencing Network for Food Pathogen Tracability"/>
        </authorList>
    </citation>
    <scope>NUCLEOTIDE SEQUENCE [LARGE SCALE GENOMIC DNA]</scope>
    <source>
        <strain evidence="10 11">FLAG-51482A</strain>
    </source>
</reference>
<dbReference type="InterPro" id="IPR044056">
    <property type="entry name" value="InlI_Ig-like"/>
</dbReference>
<dbReference type="Pfam" id="PF13855">
    <property type="entry name" value="LRR_8"/>
    <property type="match status" value="1"/>
</dbReference>
<dbReference type="SUPFAM" id="SSF81296">
    <property type="entry name" value="E set domains"/>
    <property type="match status" value="1"/>
</dbReference>
<evidence type="ECO:0000259" key="8">
    <source>
        <dbReference type="Pfam" id="PF08191"/>
    </source>
</evidence>
<evidence type="ECO:0000256" key="5">
    <source>
        <dbReference type="ARBA" id="ARBA00022729"/>
    </source>
</evidence>
<dbReference type="Gene3D" id="3.80.10.10">
    <property type="entry name" value="Ribonuclease Inhibitor"/>
    <property type="match status" value="3"/>
</dbReference>
<sequence length="1376" mass="152971">MKRKISSIIVVGIMLFQSLTTYPFITEAKENEQKEEINKPSKITKGLTNSLKYTKTILETGDTYDSVFPDSALAKVVAKEATGSENTTQLVTQADLNKIKSLNGYNKGISVLTGIDLLVNVTSISLNNNQVTDISPIDQLPNLVSLSVKNNQISSLILNAQNQLPKLTTIDIENNPDLNTIDIQDQPQLVDVKTSGYTGLRKLTTVIAKNNPELVNLGQYTIRNVYFSQVASLTKVELVNLPKVRKVNLERNSINELKVTDLAIEDLPLGENELTDTVFDNIQNLPNLKTLDLSKNQLEEVVLDKTDVENLPNLMTLNIQQNLAIKLINVQDQPQLVDVKTSDYKELSALTTVIAKNNPELVNLGYPIMQNVYFSQVASLTKVELVNLPKVRKVNLERNSINELKVTDLAIEDLPLGENELTDTVFDNIQNLPNLKTLDLSKNQLEEVVLDKTDVENLPNLMTLNIQQNLAIKLINVQDQPQLVDIKTSDYKELSALTTVIAKNNPELVNLGYPIMQNVYFSQVASLTKVELVNLPKVRKVNLERNSINELKVTDLAIEDLPFGENELTDTVFDNIQNLPNLKTLDLSKNQLEEVVLDKTDVENLPNLMTLNIQQNLAIKLINVQDQPQLVDVKTSDYKELSALTTVIAKNNPELVNLGYPIMQNVYFSQVASLTKVELANLPKVRAVRLERNSINQIELNNLVSVKDVNLNTNKITNDSIEKFKGMPILATLNLNKNQITNINMLDDFPQMTTLNIDLNSVSVLPSNLKTKMPKLSRISALNQTVTLDKAIVVDDSDLIINNEISNFGKLTDPSPISNFGTYANEKITWSSERIKNLTEVSFKFSELINVTGIDGTFSGKVTQPFKKSTTPVINADSEIHYPQGTKKTEAEFLKDIQAQTTDDLSIKSDFEIMVNLKKVGKYTVILNVENMDGIKANPKEVTVYIDAVQGANITVKYEDKSGNKLAENSILTGNVGEEYSSSEKEILGYTLTEIPTNAQGEFSLEEQTVTYIYSKNPVPAKDITVQYTDEDGIELAPTETLSGNVDENYVTTAKTFTRYELIETPSNAEGKFSENAQTVTYVYRAIKADPILAKEVTVNYQDELGAKISETEVLTGEIGETYTTVAKTIDGYTLIKSPINASGIFNENPQTVTYVYQLQNNPITANITVKHLDENNNELAPSEVLSGIVDEAYTTNPKEIKDYSLVKVPTNASGKFTTEAQTVIYHYKKNSIQTSSYITVKYVDETGKELAISEVLNGNINDSYATTAKEIKGYTLVEKPANATGKFTDQDQTIKYVYRANTDEVNLDPDVPARNPNGDIQPMNGAQPPIEVPKSLPKTGSQPANLIFGLGVLLVFLSTQWLHRDKRKKDKSHNC</sequence>
<evidence type="ECO:0000256" key="2">
    <source>
        <dbReference type="ARBA" id="ARBA00009432"/>
    </source>
</evidence>
<proteinExistence type="inferred from homology"/>
<dbReference type="SUPFAM" id="SSF52058">
    <property type="entry name" value="L domain-like"/>
    <property type="match status" value="1"/>
</dbReference>
<dbReference type="InterPro" id="IPR001611">
    <property type="entry name" value="Leu-rich_rpt"/>
</dbReference>
<feature type="domain" description="Internalin Ig-like inter-repeat region" evidence="8">
    <location>
        <begin position="809"/>
        <end position="867"/>
    </location>
</feature>
<protein>
    <submittedName>
        <fullName evidence="10">Cell surface protein</fullName>
    </submittedName>
</protein>
<evidence type="ECO:0000259" key="7">
    <source>
        <dbReference type="Pfam" id="PF06458"/>
    </source>
</evidence>
<evidence type="ECO:0000256" key="4">
    <source>
        <dbReference type="ARBA" id="ARBA00022614"/>
    </source>
</evidence>
<name>A0A826CT00_LISMN</name>